<evidence type="ECO:0000313" key="1">
    <source>
        <dbReference type="EMBL" id="KAK7347458.1"/>
    </source>
</evidence>
<dbReference type="PANTHER" id="PTHR37077">
    <property type="match status" value="1"/>
</dbReference>
<dbReference type="PANTHER" id="PTHR37077:SF1">
    <property type="match status" value="1"/>
</dbReference>
<accession>A0AAN9M8Z8</accession>
<gene>
    <name evidence="1" type="ORF">VNO80_21988</name>
</gene>
<keyword evidence="2" id="KW-1185">Reference proteome</keyword>
<proteinExistence type="predicted"/>
<dbReference type="AlphaFoldDB" id="A0AAN9M8Z8"/>
<dbReference type="EMBL" id="JAYMYR010000008">
    <property type="protein sequence ID" value="KAK7347458.1"/>
    <property type="molecule type" value="Genomic_DNA"/>
</dbReference>
<dbReference type="Proteomes" id="UP001374584">
    <property type="component" value="Unassembled WGS sequence"/>
</dbReference>
<comment type="caution">
    <text evidence="1">The sequence shown here is derived from an EMBL/GenBank/DDBJ whole genome shotgun (WGS) entry which is preliminary data.</text>
</comment>
<protein>
    <submittedName>
        <fullName evidence="1">Uncharacterized protein</fullName>
    </submittedName>
</protein>
<evidence type="ECO:0000313" key="2">
    <source>
        <dbReference type="Proteomes" id="UP001374584"/>
    </source>
</evidence>
<reference evidence="1 2" key="1">
    <citation type="submission" date="2024-01" db="EMBL/GenBank/DDBJ databases">
        <title>The genomes of 5 underutilized Papilionoideae crops provide insights into root nodulation and disease resistanc.</title>
        <authorList>
            <person name="Jiang F."/>
        </authorList>
    </citation>
    <scope>NUCLEOTIDE SEQUENCE [LARGE SCALE GENOMIC DNA]</scope>
    <source>
        <strain evidence="1">JINMINGXINNONG_FW02</strain>
        <tissue evidence="1">Leaves</tissue>
    </source>
</reference>
<sequence length="161" mass="17643">MPLSPSKVPRFQGLPTWLVDTAPHILGLGHAHTPSINPHTSLVPFLCHTSSTLTLSLYKHPPLSSLLKLNLHHYSLIPSFYSLLPFLSYLTKMSFTSKLIAPCCNKHVNHDAVLQNHHAPPTCIEETVFNGHGDFVSFVPAASMEGDDDDDDGSYDYAPAA</sequence>
<organism evidence="1 2">
    <name type="scientific">Phaseolus coccineus</name>
    <name type="common">Scarlet runner bean</name>
    <name type="synonym">Phaseolus multiflorus</name>
    <dbReference type="NCBI Taxonomy" id="3886"/>
    <lineage>
        <taxon>Eukaryota</taxon>
        <taxon>Viridiplantae</taxon>
        <taxon>Streptophyta</taxon>
        <taxon>Embryophyta</taxon>
        <taxon>Tracheophyta</taxon>
        <taxon>Spermatophyta</taxon>
        <taxon>Magnoliopsida</taxon>
        <taxon>eudicotyledons</taxon>
        <taxon>Gunneridae</taxon>
        <taxon>Pentapetalae</taxon>
        <taxon>rosids</taxon>
        <taxon>fabids</taxon>
        <taxon>Fabales</taxon>
        <taxon>Fabaceae</taxon>
        <taxon>Papilionoideae</taxon>
        <taxon>50 kb inversion clade</taxon>
        <taxon>NPAAA clade</taxon>
        <taxon>indigoferoid/millettioid clade</taxon>
        <taxon>Phaseoleae</taxon>
        <taxon>Phaseolus</taxon>
    </lineage>
</organism>
<name>A0AAN9M8Z8_PHACN</name>